<evidence type="ECO:0000259" key="6">
    <source>
        <dbReference type="PROSITE" id="PS50056"/>
    </source>
</evidence>
<feature type="region of interest" description="Disordered" evidence="3">
    <location>
        <begin position="473"/>
        <end position="517"/>
    </location>
</feature>
<protein>
    <recommendedName>
        <fullName evidence="1">phosphatidylinositol-3,4,5-trisphosphate 3-phosphatase</fullName>
        <ecNumber evidence="1">3.1.3.67</ecNumber>
    </recommendedName>
</protein>
<dbReference type="EMBL" id="KV878215">
    <property type="protein sequence ID" value="OJJ32331.1"/>
    <property type="molecule type" value="Genomic_DNA"/>
</dbReference>
<feature type="compositionally biased region" description="Polar residues" evidence="3">
    <location>
        <begin position="799"/>
        <end position="811"/>
    </location>
</feature>
<dbReference type="InterPro" id="IPR016130">
    <property type="entry name" value="Tyr_Pase_AS"/>
</dbReference>
<dbReference type="CDD" id="cd14497">
    <property type="entry name" value="PTP_PTEN-like"/>
    <property type="match status" value="1"/>
</dbReference>
<dbReference type="RefSeq" id="XP_040686008.1">
    <property type="nucleotide sequence ID" value="XM_040828677.1"/>
</dbReference>
<dbReference type="GO" id="GO:0046856">
    <property type="term" value="P:phosphatidylinositol dephosphorylation"/>
    <property type="evidence" value="ECO:0007669"/>
    <property type="project" value="TreeGrafter"/>
</dbReference>
<evidence type="ECO:0000256" key="1">
    <source>
        <dbReference type="ARBA" id="ARBA00013015"/>
    </source>
</evidence>
<evidence type="ECO:0000259" key="5">
    <source>
        <dbReference type="PROSITE" id="PS50055"/>
    </source>
</evidence>
<dbReference type="PANTHER" id="PTHR12305">
    <property type="entry name" value="PHOSPHATASE WITH HOMOLOGY TO TENSIN"/>
    <property type="match status" value="1"/>
</dbReference>
<dbReference type="GO" id="GO:0042995">
    <property type="term" value="C:cell projection"/>
    <property type="evidence" value="ECO:0007669"/>
    <property type="project" value="TreeGrafter"/>
</dbReference>
<evidence type="ECO:0000313" key="9">
    <source>
        <dbReference type="Proteomes" id="UP000184383"/>
    </source>
</evidence>
<gene>
    <name evidence="8" type="ORF">ASPWEDRAFT_116720</name>
</gene>
<sequence>MQLTTFLPVALLSSLSFTSALPSRRYGTAASPGGTPPSLNWQVTNFTTGCSPAACTYDFNIFGAATPNTPGFNTTCSGNDTEDVNACNLVNITTTLTPKGNQHWNLEVNHYWTQGIPPNGAEFWAKGNANITTPIARFTVPVTEERKSTLNSIHLQQGALQFYSLIIHHWLYPFIYIASHTASIYLPHSVLLSDLPTYPDLTNTTHTLTCRLAWLLVQMQASILRQIVAGPRLQHPEAGLDLCYVTDNIIATSGPSSNYPQRAYRNPLDALVNFLDSKHDRDWCIWEFRAEGTGYPDSEVYGRIHHYPWPDHHPPPFALIPAMMGSMRNWLNRLDEKDGEEEPKDKGKRVAVVHCKAGKGRSGTVACSYLISQEGWKLEDALQRFTERRMRVGFGAGVSIPSQLRWVRYVDRWANHLEKKYVERPVEILELHVWGLKDGVKVAVEGFVDEGKTIKCFHLFHRSERTVVDRAKTFSSEKNDENGNNNSTELLSDTSGSSTAATPRSTTDPTVTTPVLSRQPSKRITGMILRPSKPLIIPSSDVNIDFERRSKAPYTGFAMVTSIAHIWFNPYFEGGDKYDSGVFEAEWEAMDGIKGSTKKGVRALDRLKVVWRYPPPSQLGLEEPGKEEGAPVLGKPINVPKPGEPIPESHPADWHLKDAQHDPERPVDGLRDQENIPTRIAEGKEHQPDLKGLTSESEHPIRTGVSTTAATAASATAQSIQDLGKELGLRKQTVESKDVSLANSEDEARPPSIHKKKLDKKPTEAQPDPEPTKEEDDTNGDLEGVQPYFENKGNGEGSSGDNTSDNAPKKS</sequence>
<dbReference type="GO" id="GO:0005634">
    <property type="term" value="C:nucleus"/>
    <property type="evidence" value="ECO:0007669"/>
    <property type="project" value="TreeGrafter"/>
</dbReference>
<dbReference type="PROSITE" id="PS00383">
    <property type="entry name" value="TYR_PHOSPHATASE_1"/>
    <property type="match status" value="1"/>
</dbReference>
<dbReference type="InterPro" id="IPR029021">
    <property type="entry name" value="Prot-tyrosine_phosphatase-like"/>
</dbReference>
<accession>A0A1L9RBN4</accession>
<dbReference type="InterPro" id="IPR000387">
    <property type="entry name" value="Tyr_Pase_dom"/>
</dbReference>
<dbReference type="GO" id="GO:0004725">
    <property type="term" value="F:protein tyrosine phosphatase activity"/>
    <property type="evidence" value="ECO:0007669"/>
    <property type="project" value="InterPro"/>
</dbReference>
<evidence type="ECO:0000256" key="4">
    <source>
        <dbReference type="SAM" id="SignalP"/>
    </source>
</evidence>
<dbReference type="VEuPathDB" id="FungiDB:ASPWEDRAFT_116720"/>
<dbReference type="Pfam" id="PF00782">
    <property type="entry name" value="DSPc"/>
    <property type="match status" value="1"/>
</dbReference>
<feature type="compositionally biased region" description="Low complexity" evidence="3">
    <location>
        <begin position="502"/>
        <end position="514"/>
    </location>
</feature>
<dbReference type="PROSITE" id="PS50056">
    <property type="entry name" value="TYR_PHOSPHATASE_2"/>
    <property type="match status" value="1"/>
</dbReference>
<feature type="signal peptide" evidence="4">
    <location>
        <begin position="1"/>
        <end position="20"/>
    </location>
</feature>
<evidence type="ECO:0000313" key="8">
    <source>
        <dbReference type="EMBL" id="OJJ32331.1"/>
    </source>
</evidence>
<name>A0A1L9RBN4_ASPWE</name>
<keyword evidence="9" id="KW-1185">Reference proteome</keyword>
<feature type="compositionally biased region" description="Polar residues" evidence="3">
    <location>
        <begin position="482"/>
        <end position="501"/>
    </location>
</feature>
<dbReference type="SMART" id="SM00404">
    <property type="entry name" value="PTPc_motif"/>
    <property type="match status" value="1"/>
</dbReference>
<dbReference type="Gene3D" id="3.90.190.10">
    <property type="entry name" value="Protein tyrosine phosphatase superfamily"/>
    <property type="match status" value="1"/>
</dbReference>
<reference evidence="9" key="1">
    <citation type="journal article" date="2017" name="Genome Biol.">
        <title>Comparative genomics reveals high biological diversity and specific adaptations in the industrially and medically important fungal genus Aspergillus.</title>
        <authorList>
            <person name="de Vries R.P."/>
            <person name="Riley R."/>
            <person name="Wiebenga A."/>
            <person name="Aguilar-Osorio G."/>
            <person name="Amillis S."/>
            <person name="Uchima C.A."/>
            <person name="Anderluh G."/>
            <person name="Asadollahi M."/>
            <person name="Askin M."/>
            <person name="Barry K."/>
            <person name="Battaglia E."/>
            <person name="Bayram O."/>
            <person name="Benocci T."/>
            <person name="Braus-Stromeyer S.A."/>
            <person name="Caldana C."/>
            <person name="Canovas D."/>
            <person name="Cerqueira G.C."/>
            <person name="Chen F."/>
            <person name="Chen W."/>
            <person name="Choi C."/>
            <person name="Clum A."/>
            <person name="Dos Santos R.A."/>
            <person name="Damasio A.R."/>
            <person name="Diallinas G."/>
            <person name="Emri T."/>
            <person name="Fekete E."/>
            <person name="Flipphi M."/>
            <person name="Freyberg S."/>
            <person name="Gallo A."/>
            <person name="Gournas C."/>
            <person name="Habgood R."/>
            <person name="Hainaut M."/>
            <person name="Harispe M.L."/>
            <person name="Henrissat B."/>
            <person name="Hilden K.S."/>
            <person name="Hope R."/>
            <person name="Hossain A."/>
            <person name="Karabika E."/>
            <person name="Karaffa L."/>
            <person name="Karanyi Z."/>
            <person name="Krasevec N."/>
            <person name="Kuo A."/>
            <person name="Kusch H."/>
            <person name="LaButti K."/>
            <person name="Lagendijk E.L."/>
            <person name="Lapidus A."/>
            <person name="Levasseur A."/>
            <person name="Lindquist E."/>
            <person name="Lipzen A."/>
            <person name="Logrieco A.F."/>
            <person name="MacCabe A."/>
            <person name="Maekelae M.R."/>
            <person name="Malavazi I."/>
            <person name="Melin P."/>
            <person name="Meyer V."/>
            <person name="Mielnichuk N."/>
            <person name="Miskei M."/>
            <person name="Molnar A.P."/>
            <person name="Mule G."/>
            <person name="Ngan C.Y."/>
            <person name="Orejas M."/>
            <person name="Orosz E."/>
            <person name="Ouedraogo J.P."/>
            <person name="Overkamp K.M."/>
            <person name="Park H.-S."/>
            <person name="Perrone G."/>
            <person name="Piumi F."/>
            <person name="Punt P.J."/>
            <person name="Ram A.F."/>
            <person name="Ramon A."/>
            <person name="Rauscher S."/>
            <person name="Record E."/>
            <person name="Riano-Pachon D.M."/>
            <person name="Robert V."/>
            <person name="Roehrig J."/>
            <person name="Ruller R."/>
            <person name="Salamov A."/>
            <person name="Salih N.S."/>
            <person name="Samson R.A."/>
            <person name="Sandor E."/>
            <person name="Sanguinetti M."/>
            <person name="Schuetze T."/>
            <person name="Sepcic K."/>
            <person name="Shelest E."/>
            <person name="Sherlock G."/>
            <person name="Sophianopoulou V."/>
            <person name="Squina F.M."/>
            <person name="Sun H."/>
            <person name="Susca A."/>
            <person name="Todd R.B."/>
            <person name="Tsang A."/>
            <person name="Unkles S.E."/>
            <person name="van de Wiele N."/>
            <person name="van Rossen-Uffink D."/>
            <person name="Oliveira J.V."/>
            <person name="Vesth T.C."/>
            <person name="Visser J."/>
            <person name="Yu J.-H."/>
            <person name="Zhou M."/>
            <person name="Andersen M.R."/>
            <person name="Archer D.B."/>
            <person name="Baker S.E."/>
            <person name="Benoit I."/>
            <person name="Brakhage A.A."/>
            <person name="Braus G.H."/>
            <person name="Fischer R."/>
            <person name="Frisvad J.C."/>
            <person name="Goldman G.H."/>
            <person name="Houbraken J."/>
            <person name="Oakley B."/>
            <person name="Pocsi I."/>
            <person name="Scazzocchio C."/>
            <person name="Seiboth B."/>
            <person name="vanKuyk P.A."/>
            <person name="Wortman J."/>
            <person name="Dyer P.S."/>
            <person name="Grigoriev I.V."/>
        </authorList>
    </citation>
    <scope>NUCLEOTIDE SEQUENCE [LARGE SCALE GENOMIC DNA]</scope>
    <source>
        <strain evidence="9">DTO 134E9</strain>
    </source>
</reference>
<dbReference type="EC" id="3.1.3.67" evidence="1"/>
<dbReference type="AlphaFoldDB" id="A0A1L9RBN4"/>
<evidence type="ECO:0000256" key="2">
    <source>
        <dbReference type="ARBA" id="ARBA00022801"/>
    </source>
</evidence>
<feature type="region of interest" description="Disordered" evidence="3">
    <location>
        <begin position="617"/>
        <end position="718"/>
    </location>
</feature>
<feature type="compositionally biased region" description="Basic and acidic residues" evidence="3">
    <location>
        <begin position="650"/>
        <end position="674"/>
    </location>
</feature>
<feature type="region of interest" description="Disordered" evidence="3">
    <location>
        <begin position="731"/>
        <end position="811"/>
    </location>
</feature>
<dbReference type="InterPro" id="IPR051281">
    <property type="entry name" value="Dual-spec_lipid-protein_phosph"/>
</dbReference>
<dbReference type="InterPro" id="IPR000340">
    <property type="entry name" value="Dual-sp_phosphatase_cat-dom"/>
</dbReference>
<dbReference type="STRING" id="1073089.A0A1L9RBN4"/>
<feature type="domain" description="Tyrosine specific protein phosphatases" evidence="6">
    <location>
        <begin position="328"/>
        <end position="389"/>
    </location>
</feature>
<evidence type="ECO:0000256" key="3">
    <source>
        <dbReference type="SAM" id="MobiDB-lite"/>
    </source>
</evidence>
<dbReference type="GO" id="GO:0043491">
    <property type="term" value="P:phosphatidylinositol 3-kinase/protein kinase B signal transduction"/>
    <property type="evidence" value="ECO:0007669"/>
    <property type="project" value="TreeGrafter"/>
</dbReference>
<dbReference type="PANTHER" id="PTHR12305:SF81">
    <property type="entry name" value="PHOSPHATIDYLINOSITOL 3,4,5-TRISPHOSPHATE 3-PHOSPHATASE AND DUAL-SPECIFICITY PROTEIN PHOSPHATASE PTEN"/>
    <property type="match status" value="1"/>
</dbReference>
<dbReference type="OrthoDB" id="16692at2759"/>
<dbReference type="GO" id="GO:0051896">
    <property type="term" value="P:regulation of phosphatidylinositol 3-kinase/protein kinase B signal transduction"/>
    <property type="evidence" value="ECO:0007669"/>
    <property type="project" value="TreeGrafter"/>
</dbReference>
<proteinExistence type="predicted"/>
<evidence type="ECO:0000259" key="7">
    <source>
        <dbReference type="PROSITE" id="PS51181"/>
    </source>
</evidence>
<feature type="compositionally biased region" description="Low complexity" evidence="3">
    <location>
        <begin position="706"/>
        <end position="717"/>
    </location>
</feature>
<dbReference type="PROSITE" id="PS51181">
    <property type="entry name" value="PPASE_TENSIN"/>
    <property type="match status" value="1"/>
</dbReference>
<dbReference type="InterPro" id="IPR000242">
    <property type="entry name" value="PTP_cat"/>
</dbReference>
<dbReference type="GO" id="GO:0016314">
    <property type="term" value="F:phosphatidylinositol-3,4,5-trisphosphate 3-phosphatase activity"/>
    <property type="evidence" value="ECO:0007669"/>
    <property type="project" value="UniProtKB-EC"/>
</dbReference>
<dbReference type="GeneID" id="63744525"/>
<keyword evidence="2" id="KW-0378">Hydrolase</keyword>
<dbReference type="InterPro" id="IPR003595">
    <property type="entry name" value="Tyr_Pase_cat"/>
</dbReference>
<dbReference type="SUPFAM" id="SSF52799">
    <property type="entry name" value="(Phosphotyrosine protein) phosphatases II"/>
    <property type="match status" value="1"/>
</dbReference>
<feature type="domain" description="Tyrosine-protein phosphatase" evidence="5">
    <location>
        <begin position="140"/>
        <end position="365"/>
    </location>
</feature>
<dbReference type="GO" id="GO:0005829">
    <property type="term" value="C:cytosol"/>
    <property type="evidence" value="ECO:0007669"/>
    <property type="project" value="TreeGrafter"/>
</dbReference>
<feature type="domain" description="Phosphatase tensin-type" evidence="7">
    <location>
        <begin position="231"/>
        <end position="417"/>
    </location>
</feature>
<dbReference type="PROSITE" id="PS50055">
    <property type="entry name" value="TYR_PHOSPHATASE_PTP"/>
    <property type="match status" value="1"/>
</dbReference>
<feature type="chain" id="PRO_5012318421" description="phosphatidylinositol-3,4,5-trisphosphate 3-phosphatase" evidence="4">
    <location>
        <begin position="21"/>
        <end position="811"/>
    </location>
</feature>
<keyword evidence="4" id="KW-0732">Signal</keyword>
<dbReference type="Proteomes" id="UP000184383">
    <property type="component" value="Unassembled WGS sequence"/>
</dbReference>
<dbReference type="GO" id="GO:0005886">
    <property type="term" value="C:plasma membrane"/>
    <property type="evidence" value="ECO:0007669"/>
    <property type="project" value="TreeGrafter"/>
</dbReference>
<dbReference type="InterPro" id="IPR029023">
    <property type="entry name" value="Tensin_phosphatase"/>
</dbReference>
<organism evidence="8 9">
    <name type="scientific">Aspergillus wentii DTO 134E9</name>
    <dbReference type="NCBI Taxonomy" id="1073089"/>
    <lineage>
        <taxon>Eukaryota</taxon>
        <taxon>Fungi</taxon>
        <taxon>Dikarya</taxon>
        <taxon>Ascomycota</taxon>
        <taxon>Pezizomycotina</taxon>
        <taxon>Eurotiomycetes</taxon>
        <taxon>Eurotiomycetidae</taxon>
        <taxon>Eurotiales</taxon>
        <taxon>Aspergillaceae</taxon>
        <taxon>Aspergillus</taxon>
        <taxon>Aspergillus subgen. Cremei</taxon>
    </lineage>
</organism>